<reference evidence="1 2" key="1">
    <citation type="submission" date="2021-09" db="EMBL/GenBank/DDBJ databases">
        <title>Lysobacter sp. 13A isolated from the river sediment.</title>
        <authorList>
            <person name="Liu H."/>
            <person name="Li S."/>
            <person name="Mao S."/>
        </authorList>
    </citation>
    <scope>NUCLEOTIDE SEQUENCE [LARGE SCALE GENOMIC DNA]</scope>
    <source>
        <strain evidence="1 2">13A</strain>
    </source>
</reference>
<organism evidence="1 2">
    <name type="scientific">Novilysobacter selenitireducens</name>
    <dbReference type="NCBI Taxonomy" id="2872639"/>
    <lineage>
        <taxon>Bacteria</taxon>
        <taxon>Pseudomonadati</taxon>
        <taxon>Pseudomonadota</taxon>
        <taxon>Gammaproteobacteria</taxon>
        <taxon>Lysobacterales</taxon>
        <taxon>Lysobacteraceae</taxon>
        <taxon>Novilysobacter</taxon>
    </lineage>
</organism>
<name>A0ABS7T739_9GAMM</name>
<dbReference type="Proteomes" id="UP001430954">
    <property type="component" value="Unassembled WGS sequence"/>
</dbReference>
<evidence type="ECO:0000313" key="2">
    <source>
        <dbReference type="Proteomes" id="UP001430954"/>
    </source>
</evidence>
<comment type="caution">
    <text evidence="1">The sequence shown here is derived from an EMBL/GenBank/DDBJ whole genome shotgun (WGS) entry which is preliminary data.</text>
</comment>
<gene>
    <name evidence="1" type="ORF">K6753_08910</name>
</gene>
<evidence type="ECO:0000313" key="1">
    <source>
        <dbReference type="EMBL" id="MBZ4039653.1"/>
    </source>
</evidence>
<keyword evidence="2" id="KW-1185">Reference proteome</keyword>
<accession>A0ABS7T739</accession>
<dbReference type="EMBL" id="JAINZW010000003">
    <property type="protein sequence ID" value="MBZ4039653.1"/>
    <property type="molecule type" value="Genomic_DNA"/>
</dbReference>
<evidence type="ECO:0008006" key="3">
    <source>
        <dbReference type="Google" id="ProtNLM"/>
    </source>
</evidence>
<protein>
    <recommendedName>
        <fullName evidence="3">Phasin domain-containing protein</fullName>
    </recommendedName>
</protein>
<dbReference type="RefSeq" id="WP_223676094.1">
    <property type="nucleotide sequence ID" value="NZ_JAINZW010000003.1"/>
</dbReference>
<proteinExistence type="predicted"/>
<sequence length="126" mass="13986">MARRRTASTQRQLTELSHRAPAVAAQRLMRLAASAHAPTAADQREVMRMGTEKWQAAQAGGFAMAAAMMEWQARTWDAAMQAMWMPWTAGSMSWVPAWSDVDRVMAAGLRPTSRTVSANARRLRGR</sequence>